<dbReference type="InterPro" id="IPR023214">
    <property type="entry name" value="HAD_sf"/>
</dbReference>
<name>A0ABV5EFV2_9ACTN</name>
<accession>A0ABV5EFV2</accession>
<evidence type="ECO:0000313" key="4">
    <source>
        <dbReference type="Proteomes" id="UP001585080"/>
    </source>
</evidence>
<protein>
    <submittedName>
        <fullName evidence="3">HAD-IIIC family phosphatase</fullName>
    </submittedName>
</protein>
<organism evidence="3 4">
    <name type="scientific">Streptomyces broussonetiae</name>
    <dbReference type="NCBI Taxonomy" id="2686304"/>
    <lineage>
        <taxon>Bacteria</taxon>
        <taxon>Bacillati</taxon>
        <taxon>Actinomycetota</taxon>
        <taxon>Actinomycetes</taxon>
        <taxon>Kitasatosporales</taxon>
        <taxon>Streptomycetaceae</taxon>
        <taxon>Streptomyces</taxon>
    </lineage>
</organism>
<dbReference type="SUPFAM" id="SSF55729">
    <property type="entry name" value="Acyl-CoA N-acyltransferases (Nat)"/>
    <property type="match status" value="1"/>
</dbReference>
<dbReference type="Gene3D" id="3.40.50.1110">
    <property type="entry name" value="SGNH hydrolase"/>
    <property type="match status" value="1"/>
</dbReference>
<gene>
    <name evidence="3" type="ORF">VSS16_23855</name>
</gene>
<dbReference type="Gene3D" id="3.40.630.30">
    <property type="match status" value="1"/>
</dbReference>
<feature type="compositionally biased region" description="Basic and acidic residues" evidence="1">
    <location>
        <begin position="1"/>
        <end position="13"/>
    </location>
</feature>
<dbReference type="NCBIfam" id="TIGR01686">
    <property type="entry name" value="FkbH"/>
    <property type="match status" value="1"/>
</dbReference>
<keyword evidence="4" id="KW-1185">Reference proteome</keyword>
<dbReference type="Proteomes" id="UP001585080">
    <property type="component" value="Unassembled WGS sequence"/>
</dbReference>
<dbReference type="Gene3D" id="3.40.50.1000">
    <property type="entry name" value="HAD superfamily/HAD-like"/>
    <property type="match status" value="1"/>
</dbReference>
<dbReference type="EMBL" id="JAYMRP010000023">
    <property type="protein sequence ID" value="MFB8775738.1"/>
    <property type="molecule type" value="Genomic_DNA"/>
</dbReference>
<reference evidence="3 4" key="1">
    <citation type="submission" date="2024-01" db="EMBL/GenBank/DDBJ databases">
        <title>Genome mining of biosynthetic gene clusters to explore secondary metabolites of Streptomyces sp.</title>
        <authorList>
            <person name="Baig A."/>
            <person name="Ajitkumar Shintre N."/>
            <person name="Kumar H."/>
            <person name="Anbarasu A."/>
            <person name="Ramaiah S."/>
        </authorList>
    </citation>
    <scope>NUCLEOTIDE SEQUENCE [LARGE SCALE GENOMIC DNA]</scope>
    <source>
        <strain evidence="3 4">A57</strain>
    </source>
</reference>
<sequence>MTQHAQHTERRDAVAPGTWDDPGALHTLRELHRSGALAAEYPAVPSLLARMPRSQLPAAGQLLARLDPKEVRRHAPEVTAVPVAVTGHSTVAPVVAPLTAELARHGLLLEAAVAPYGSYLEDLMRPARAEEPQLTLCLLDPQTVFDDVTTPWRVADVAAAARARLALLGSAVRMHQEAGRGLLVLNTVPLLRRFTHQLVDLRSRSRLGAVWRDFNTGLLELAERHPGVVVVDLDPLTGEGVPAYEPRTGQYARARLSDLLLAAYAREAAHVVRARLGRTRKVLVLDLDGTLWGGILGEAGPDGVELGSGLRGEAFQEFQRTVAQLGSQGVLLAVSSKNDDGPVRRTLSGHPGMVLREDDFVRINANWKAKHDNLRDIATRLGLGLDSFVFVDDSLFECGLVADRLPEVAVVRVDAEPALHAPALLADGWFDLFELTEADLERAGRYRTEALRQEFREDTGSYQEYLEGLGIEVVLRPPDDTELGRVSQLTLRTNQFHLATERLQVAQVAEWSERPGHHVIAVRARDRFGDHGLVGALFLRRDHETLRIDNFVLSCRVFSRGIEDACLAAVLAFARDTGATAVTGRYLPSPRNTAFASFYADHGFAVTGTDPDAPDAVFFRHDLAAPAPAPAHLRLDAAFGPFDGDRA</sequence>
<evidence type="ECO:0000256" key="1">
    <source>
        <dbReference type="SAM" id="MobiDB-lite"/>
    </source>
</evidence>
<dbReference type="PROSITE" id="PS51186">
    <property type="entry name" value="GNAT"/>
    <property type="match status" value="1"/>
</dbReference>
<dbReference type="InterPro" id="IPR036412">
    <property type="entry name" value="HAD-like_sf"/>
</dbReference>
<evidence type="ECO:0000259" key="2">
    <source>
        <dbReference type="PROSITE" id="PS51186"/>
    </source>
</evidence>
<feature type="region of interest" description="Disordered" evidence="1">
    <location>
        <begin position="1"/>
        <end position="21"/>
    </location>
</feature>
<feature type="domain" description="N-acetyltransferase" evidence="2">
    <location>
        <begin position="473"/>
        <end position="624"/>
    </location>
</feature>
<dbReference type="InterPro" id="IPR016181">
    <property type="entry name" value="Acyl_CoA_acyltransferase"/>
</dbReference>
<dbReference type="InterPro" id="IPR010037">
    <property type="entry name" value="FkbH_domain"/>
</dbReference>
<dbReference type="NCBIfam" id="TIGR01681">
    <property type="entry name" value="HAD-SF-IIIC"/>
    <property type="match status" value="1"/>
</dbReference>
<comment type="caution">
    <text evidence="3">The sequence shown here is derived from an EMBL/GenBank/DDBJ whole genome shotgun (WGS) entry which is preliminary data.</text>
</comment>
<dbReference type="SUPFAM" id="SSF56784">
    <property type="entry name" value="HAD-like"/>
    <property type="match status" value="1"/>
</dbReference>
<dbReference type="InterPro" id="IPR010033">
    <property type="entry name" value="HAD_SF_ppase_IIIC"/>
</dbReference>
<dbReference type="RefSeq" id="WP_376734323.1">
    <property type="nucleotide sequence ID" value="NZ_JAYMRP010000023.1"/>
</dbReference>
<evidence type="ECO:0000313" key="3">
    <source>
        <dbReference type="EMBL" id="MFB8775738.1"/>
    </source>
</evidence>
<proteinExistence type="predicted"/>
<dbReference type="InterPro" id="IPR000182">
    <property type="entry name" value="GNAT_dom"/>
</dbReference>
<dbReference type="InterPro" id="IPR036514">
    <property type="entry name" value="SGNH_hydro_sf"/>
</dbReference>